<dbReference type="InterPro" id="IPR011249">
    <property type="entry name" value="Metalloenz_LuxS/M16"/>
</dbReference>
<feature type="domain" description="Peptidase M16 C-terminal" evidence="2">
    <location>
        <begin position="169"/>
        <end position="343"/>
    </location>
</feature>
<dbReference type="Gene3D" id="3.30.830.10">
    <property type="entry name" value="Metalloenzyme, LuxS/M16 peptidase-like"/>
    <property type="match status" value="2"/>
</dbReference>
<evidence type="ECO:0000313" key="4">
    <source>
        <dbReference type="Proteomes" id="UP000325723"/>
    </source>
</evidence>
<dbReference type="SUPFAM" id="SSF63411">
    <property type="entry name" value="LuxS/MPP-like metallohydrolase"/>
    <property type="match status" value="2"/>
</dbReference>
<comment type="similarity">
    <text evidence="1">Belongs to the peptidase M16 family.</text>
</comment>
<dbReference type="Proteomes" id="UP000325723">
    <property type="component" value="Unassembled WGS sequence"/>
</dbReference>
<name>A0A8H2P5C1_PSEFL</name>
<dbReference type="RefSeq" id="WP_150759071.1">
    <property type="nucleotide sequence ID" value="NZ_CABVIE010000018.1"/>
</dbReference>
<evidence type="ECO:0000256" key="1">
    <source>
        <dbReference type="ARBA" id="ARBA00007261"/>
    </source>
</evidence>
<gene>
    <name evidence="3" type="ORF">PS900_04881</name>
</gene>
<sequence length="423" mass="47896">MNIPTSKTPTLPTHEFTLDNGLRVIVREDHRTHQVGLTLAFAVGTDEERPEDFGVTRVLQNALMPDYEDFIKETGATHQNFGGRENLRDRLLIAAEHLESALKIQSTIMTDELSDEWLRTCLEEELLRNKEKSLFISAISFSPEIDALINTGNSYYRANEAIATSLERMTFEHLRNWRQSRYCPGNACLVIVGDVEVEEARQLVERHFGSKDQRVAPFRPLIKGPSEPGYRQITQRLETEYPLMLVIFNTPGMENTPDPQCVRALEILDSLFESSARLKSFENDNRSTIIATTFRLSRASNQFILAFHFEGNPQKAEADLWALLDDVKRVPFTPEEIEPAIMQESTTRQALYDTPLGLSGSIGHLVATAQPWQLIDLEVAQLRSVTTQDIQRAANTYFTRERATVAHVFPIERNTSDVTGTSA</sequence>
<protein>
    <recommendedName>
        <fullName evidence="2">Peptidase M16 C-terminal domain-containing protein</fullName>
    </recommendedName>
</protein>
<comment type="caution">
    <text evidence="3">The sequence shown here is derived from an EMBL/GenBank/DDBJ whole genome shotgun (WGS) entry which is preliminary data.</text>
</comment>
<dbReference type="InterPro" id="IPR050361">
    <property type="entry name" value="MPP/UQCRC_Complex"/>
</dbReference>
<dbReference type="Pfam" id="PF05193">
    <property type="entry name" value="Peptidase_M16_C"/>
    <property type="match status" value="1"/>
</dbReference>
<dbReference type="InterPro" id="IPR007863">
    <property type="entry name" value="Peptidase_M16_C"/>
</dbReference>
<dbReference type="EMBL" id="CABVIE010000018">
    <property type="protein sequence ID" value="VVP41311.1"/>
    <property type="molecule type" value="Genomic_DNA"/>
</dbReference>
<evidence type="ECO:0000259" key="2">
    <source>
        <dbReference type="Pfam" id="PF05193"/>
    </source>
</evidence>
<dbReference type="PANTHER" id="PTHR11851">
    <property type="entry name" value="METALLOPROTEASE"/>
    <property type="match status" value="1"/>
</dbReference>
<organism evidence="3 4">
    <name type="scientific">Pseudomonas fluorescens</name>
    <dbReference type="NCBI Taxonomy" id="294"/>
    <lineage>
        <taxon>Bacteria</taxon>
        <taxon>Pseudomonadati</taxon>
        <taxon>Pseudomonadota</taxon>
        <taxon>Gammaproteobacteria</taxon>
        <taxon>Pseudomonadales</taxon>
        <taxon>Pseudomonadaceae</taxon>
        <taxon>Pseudomonas</taxon>
    </lineage>
</organism>
<reference evidence="3 4" key="1">
    <citation type="submission" date="2019-09" db="EMBL/GenBank/DDBJ databases">
        <authorList>
            <person name="Chandra G."/>
            <person name="Truman W A."/>
        </authorList>
    </citation>
    <scope>NUCLEOTIDE SEQUENCE [LARGE SCALE GENOMIC DNA]</scope>
    <source>
        <strain evidence="3">PS900</strain>
    </source>
</reference>
<dbReference type="PANTHER" id="PTHR11851:SF49">
    <property type="entry name" value="MITOCHONDRIAL-PROCESSING PEPTIDASE SUBUNIT ALPHA"/>
    <property type="match status" value="1"/>
</dbReference>
<dbReference type="GO" id="GO:0046872">
    <property type="term" value="F:metal ion binding"/>
    <property type="evidence" value="ECO:0007669"/>
    <property type="project" value="InterPro"/>
</dbReference>
<proteinExistence type="inferred from homology"/>
<dbReference type="AlphaFoldDB" id="A0A8H2P5C1"/>
<accession>A0A8H2P5C1</accession>
<evidence type="ECO:0000313" key="3">
    <source>
        <dbReference type="EMBL" id="VVP41311.1"/>
    </source>
</evidence>